<evidence type="ECO:0000313" key="3">
    <source>
        <dbReference type="EMBL" id="RKD98321.1"/>
    </source>
</evidence>
<gene>
    <name evidence="3" type="ORF">ATJ93_1327</name>
</gene>
<feature type="transmembrane region" description="Helical" evidence="1">
    <location>
        <begin position="35"/>
        <end position="61"/>
    </location>
</feature>
<dbReference type="Proteomes" id="UP000283805">
    <property type="component" value="Unassembled WGS sequence"/>
</dbReference>
<evidence type="ECO:0000256" key="1">
    <source>
        <dbReference type="SAM" id="Phobius"/>
    </source>
</evidence>
<keyword evidence="1" id="KW-0472">Membrane</keyword>
<feature type="transmembrane region" description="Helical" evidence="1">
    <location>
        <begin position="12"/>
        <end position="29"/>
    </location>
</feature>
<sequence>MERNVGGLDRIVRGVLGIWLLVTAAAAYSDDSTERAAIAGIAGLGLLTNVATGFCGGNYLLGVDTTSGDACDAN</sequence>
<reference evidence="3 4" key="1">
    <citation type="submission" date="2018-09" db="EMBL/GenBank/DDBJ databases">
        <title>Genomic Encyclopedia of Archaeal and Bacterial Type Strains, Phase II (KMG-II): from individual species to whole genera.</title>
        <authorList>
            <person name="Goeker M."/>
        </authorList>
    </citation>
    <scope>NUCLEOTIDE SEQUENCE [LARGE SCALE GENOMIC DNA]</scope>
    <source>
        <strain evidence="3 4">DSM 13151</strain>
    </source>
</reference>
<comment type="caution">
    <text evidence="3">The sequence shown here is derived from an EMBL/GenBank/DDBJ whole genome shotgun (WGS) entry which is preliminary data.</text>
</comment>
<evidence type="ECO:0000313" key="4">
    <source>
        <dbReference type="Proteomes" id="UP000283805"/>
    </source>
</evidence>
<dbReference type="RefSeq" id="WP_120243759.1">
    <property type="nucleotide sequence ID" value="NZ_RAPO01000001.1"/>
</dbReference>
<name>A0A3R7DFY6_9EURY</name>
<keyword evidence="4" id="KW-1185">Reference proteome</keyword>
<organism evidence="3 4">
    <name type="scientific">Halopiger aswanensis</name>
    <dbReference type="NCBI Taxonomy" id="148449"/>
    <lineage>
        <taxon>Archaea</taxon>
        <taxon>Methanobacteriati</taxon>
        <taxon>Methanobacteriota</taxon>
        <taxon>Stenosarchaea group</taxon>
        <taxon>Halobacteria</taxon>
        <taxon>Halobacteriales</taxon>
        <taxon>Natrialbaceae</taxon>
        <taxon>Halopiger</taxon>
    </lineage>
</organism>
<feature type="domain" description="Inner membrane protein YgaP-like transmembrane" evidence="2">
    <location>
        <begin position="1"/>
        <end position="66"/>
    </location>
</feature>
<dbReference type="EMBL" id="RAPO01000001">
    <property type="protein sequence ID" value="RKD98321.1"/>
    <property type="molecule type" value="Genomic_DNA"/>
</dbReference>
<keyword evidence="1" id="KW-0812">Transmembrane</keyword>
<dbReference type="OrthoDB" id="100832at2157"/>
<evidence type="ECO:0000259" key="2">
    <source>
        <dbReference type="Pfam" id="PF11127"/>
    </source>
</evidence>
<protein>
    <recommendedName>
        <fullName evidence="2">Inner membrane protein YgaP-like transmembrane domain-containing protein</fullName>
    </recommendedName>
</protein>
<dbReference type="AlphaFoldDB" id="A0A3R7DFY6"/>
<keyword evidence="1" id="KW-1133">Transmembrane helix</keyword>
<dbReference type="InterPro" id="IPR021309">
    <property type="entry name" value="YgaP-like_TM"/>
</dbReference>
<proteinExistence type="predicted"/>
<dbReference type="Pfam" id="PF11127">
    <property type="entry name" value="YgaP-like_TM"/>
    <property type="match status" value="1"/>
</dbReference>
<accession>A0A3R7DFY6</accession>